<reference evidence="1" key="1">
    <citation type="submission" date="2018-05" db="EMBL/GenBank/DDBJ databases">
        <authorList>
            <person name="Lanie J.A."/>
            <person name="Ng W.-L."/>
            <person name="Kazmierczak K.M."/>
            <person name="Andrzejewski T.M."/>
            <person name="Davidsen T.M."/>
            <person name="Wayne K.J."/>
            <person name="Tettelin H."/>
            <person name="Glass J.I."/>
            <person name="Rusch D."/>
            <person name="Podicherti R."/>
            <person name="Tsui H.-C.T."/>
            <person name="Winkler M.E."/>
        </authorList>
    </citation>
    <scope>NUCLEOTIDE SEQUENCE</scope>
</reference>
<dbReference type="Gene3D" id="3.40.190.10">
    <property type="entry name" value="Periplasmic binding protein-like II"/>
    <property type="match status" value="1"/>
</dbReference>
<sequence>MKRIFIVLFAFVMSTFSVNADEIKFVCYQDSNECEVIAEMATMWESSSGHTVNIETVGYQVVREQLENLLESDAAPDVARVTNLGGLNKFYLDLTPYVDTSYWEKNYGATLPWYRKPSGDNGIYGWQTQLTVTGPYVNVTMFEDAGVDMPEEGSTWDDWADALRQVKSELG</sequence>
<gene>
    <name evidence="1" type="ORF">METZ01_LOCUS163383</name>
</gene>
<protein>
    <recommendedName>
        <fullName evidence="2">ABC transporter substrate-binding protein</fullName>
    </recommendedName>
</protein>
<dbReference type="AlphaFoldDB" id="A0A382BA40"/>
<dbReference type="EMBL" id="UINC01028832">
    <property type="protein sequence ID" value="SVB10529.1"/>
    <property type="molecule type" value="Genomic_DNA"/>
</dbReference>
<name>A0A382BA40_9ZZZZ</name>
<proteinExistence type="predicted"/>
<dbReference type="SUPFAM" id="SSF53850">
    <property type="entry name" value="Periplasmic binding protein-like II"/>
    <property type="match status" value="1"/>
</dbReference>
<organism evidence="1">
    <name type="scientific">marine metagenome</name>
    <dbReference type="NCBI Taxonomy" id="408172"/>
    <lineage>
        <taxon>unclassified sequences</taxon>
        <taxon>metagenomes</taxon>
        <taxon>ecological metagenomes</taxon>
    </lineage>
</organism>
<evidence type="ECO:0000313" key="1">
    <source>
        <dbReference type="EMBL" id="SVB10529.1"/>
    </source>
</evidence>
<dbReference type="InterPro" id="IPR006059">
    <property type="entry name" value="SBP"/>
</dbReference>
<feature type="non-terminal residue" evidence="1">
    <location>
        <position position="171"/>
    </location>
</feature>
<accession>A0A382BA40</accession>
<evidence type="ECO:0008006" key="2">
    <source>
        <dbReference type="Google" id="ProtNLM"/>
    </source>
</evidence>
<dbReference type="Pfam" id="PF01547">
    <property type="entry name" value="SBP_bac_1"/>
    <property type="match status" value="1"/>
</dbReference>